<name>A0AAN8XWQ2_HALRR</name>
<reference evidence="1 2" key="1">
    <citation type="submission" date="2023-11" db="EMBL/GenBank/DDBJ databases">
        <title>Halocaridina rubra genome assembly.</title>
        <authorList>
            <person name="Smith C."/>
        </authorList>
    </citation>
    <scope>NUCLEOTIDE SEQUENCE [LARGE SCALE GENOMIC DNA]</scope>
    <source>
        <strain evidence="1">EP-1</strain>
        <tissue evidence="1">Whole</tissue>
    </source>
</reference>
<organism evidence="1 2">
    <name type="scientific">Halocaridina rubra</name>
    <name type="common">Hawaiian red shrimp</name>
    <dbReference type="NCBI Taxonomy" id="373956"/>
    <lineage>
        <taxon>Eukaryota</taxon>
        <taxon>Metazoa</taxon>
        <taxon>Ecdysozoa</taxon>
        <taxon>Arthropoda</taxon>
        <taxon>Crustacea</taxon>
        <taxon>Multicrustacea</taxon>
        <taxon>Malacostraca</taxon>
        <taxon>Eumalacostraca</taxon>
        <taxon>Eucarida</taxon>
        <taxon>Decapoda</taxon>
        <taxon>Pleocyemata</taxon>
        <taxon>Caridea</taxon>
        <taxon>Atyoidea</taxon>
        <taxon>Atyidae</taxon>
        <taxon>Halocaridina</taxon>
    </lineage>
</organism>
<comment type="caution">
    <text evidence="1">The sequence shown here is derived from an EMBL/GenBank/DDBJ whole genome shotgun (WGS) entry which is preliminary data.</text>
</comment>
<accession>A0AAN8XWQ2</accession>
<evidence type="ECO:0000313" key="2">
    <source>
        <dbReference type="Proteomes" id="UP001381693"/>
    </source>
</evidence>
<keyword evidence="2" id="KW-1185">Reference proteome</keyword>
<evidence type="ECO:0000313" key="1">
    <source>
        <dbReference type="EMBL" id="KAK7086000.1"/>
    </source>
</evidence>
<sequence length="90" mass="10409">MEKNAEDGGASRRRRGRSKMRFVDVAKEDMRVRHVTEDDTDDGATWCQEINAEQKCNYTVISFNYDLTLIYDLVLPEKGSDEKGKKFTVE</sequence>
<gene>
    <name evidence="1" type="ORF">SK128_026507</name>
</gene>
<dbReference type="Proteomes" id="UP001381693">
    <property type="component" value="Unassembled WGS sequence"/>
</dbReference>
<dbReference type="AlphaFoldDB" id="A0AAN8XWQ2"/>
<proteinExistence type="predicted"/>
<dbReference type="EMBL" id="JAXCGZ010000429">
    <property type="protein sequence ID" value="KAK7086000.1"/>
    <property type="molecule type" value="Genomic_DNA"/>
</dbReference>
<protein>
    <submittedName>
        <fullName evidence="1">Uncharacterized protein</fullName>
    </submittedName>
</protein>